<name>A0A6J1QF21_9HYME</name>
<dbReference type="AlphaFoldDB" id="A0A6J1QF21"/>
<dbReference type="GeneID" id="112460103"/>
<reference evidence="4" key="1">
    <citation type="submission" date="2025-08" db="UniProtKB">
        <authorList>
            <consortium name="RefSeq"/>
        </authorList>
    </citation>
    <scope>IDENTIFICATION</scope>
    <source>
        <tissue evidence="4">Whole body</tissue>
    </source>
</reference>
<feature type="compositionally biased region" description="Basic and acidic residues" evidence="2">
    <location>
        <begin position="350"/>
        <end position="363"/>
    </location>
</feature>
<dbReference type="GO" id="GO:0016567">
    <property type="term" value="P:protein ubiquitination"/>
    <property type="evidence" value="ECO:0007669"/>
    <property type="project" value="TreeGrafter"/>
</dbReference>
<dbReference type="GO" id="GO:0031297">
    <property type="term" value="P:replication fork processing"/>
    <property type="evidence" value="ECO:0007669"/>
    <property type="project" value="TreeGrafter"/>
</dbReference>
<dbReference type="Proteomes" id="UP000504618">
    <property type="component" value="Unplaced"/>
</dbReference>
<dbReference type="GO" id="GO:0090734">
    <property type="term" value="C:site of DNA damage"/>
    <property type="evidence" value="ECO:0007669"/>
    <property type="project" value="TreeGrafter"/>
</dbReference>
<dbReference type="GO" id="GO:0061630">
    <property type="term" value="F:ubiquitin protein ligase activity"/>
    <property type="evidence" value="ECO:0007669"/>
    <property type="project" value="TreeGrafter"/>
</dbReference>
<feature type="coiled-coil region" evidence="1">
    <location>
        <begin position="154"/>
        <end position="260"/>
    </location>
</feature>
<dbReference type="RefSeq" id="XP_024880378.1">
    <property type="nucleotide sequence ID" value="XM_025024610.1"/>
</dbReference>
<protein>
    <submittedName>
        <fullName evidence="4">Uncharacterized protein LOC112460103</fullName>
    </submittedName>
</protein>
<evidence type="ECO:0000256" key="2">
    <source>
        <dbReference type="SAM" id="MobiDB-lite"/>
    </source>
</evidence>
<sequence length="373" mass="43077">SKTCPQCRDRTTERTIRRIYFNFSNSDNIAEDTASLQNTIDSLTFQLKLRDENLNKLTEANGKLETQTAGLRQEVRNVESEMRSKNSAILALKEQIKFYKQQCSDANNYRKENEHLKKNLQHLKNVQSLIDSSTHEMDDKILMTSDPSKLATYIAVLKRELKHMYNKSREVREKYKKLQQDYTRASTENKVLAEERTKRKEMEERLMICESEKISLQTQLFEMQTNANAYKCVSCNKTSAEKLKEELPKLEDTVNLEKNDSCIIINPDSTEDTPQSIKSQGFFSMRDNGIKRQKSSNSLKETSILAKKSKFYQPNQKTASGSGMSFDGFGGHARYDKFPNPIPSSHVKKSREDLRKPKLDTGDNQKLNDILHM</sequence>
<accession>A0A6J1QF21</accession>
<dbReference type="GO" id="GO:0005634">
    <property type="term" value="C:nucleus"/>
    <property type="evidence" value="ECO:0007669"/>
    <property type="project" value="TreeGrafter"/>
</dbReference>
<dbReference type="PANTHER" id="PTHR46569">
    <property type="entry name" value="E3 UBIQUITIN-PROTEIN LIGASE TRAIP"/>
    <property type="match status" value="1"/>
</dbReference>
<proteinExistence type="predicted"/>
<evidence type="ECO:0000313" key="3">
    <source>
        <dbReference type="Proteomes" id="UP000504618"/>
    </source>
</evidence>
<feature type="region of interest" description="Disordered" evidence="2">
    <location>
        <begin position="330"/>
        <end position="373"/>
    </location>
</feature>
<gene>
    <name evidence="4" type="primary">LOC112460103</name>
</gene>
<dbReference type="OrthoDB" id="8062037at2759"/>
<organism evidence="3 4">
    <name type="scientific">Temnothorax curvispinosus</name>
    <dbReference type="NCBI Taxonomy" id="300111"/>
    <lineage>
        <taxon>Eukaryota</taxon>
        <taxon>Metazoa</taxon>
        <taxon>Ecdysozoa</taxon>
        <taxon>Arthropoda</taxon>
        <taxon>Hexapoda</taxon>
        <taxon>Insecta</taxon>
        <taxon>Pterygota</taxon>
        <taxon>Neoptera</taxon>
        <taxon>Endopterygota</taxon>
        <taxon>Hymenoptera</taxon>
        <taxon>Apocrita</taxon>
        <taxon>Aculeata</taxon>
        <taxon>Formicoidea</taxon>
        <taxon>Formicidae</taxon>
        <taxon>Myrmicinae</taxon>
        <taxon>Temnothorax</taxon>
    </lineage>
</organism>
<dbReference type="PANTHER" id="PTHR46569:SF1">
    <property type="entry name" value="E3 UBIQUITIN-PROTEIN LIGASE RFWD3-RELATED"/>
    <property type="match status" value="1"/>
</dbReference>
<evidence type="ECO:0000256" key="1">
    <source>
        <dbReference type="SAM" id="Coils"/>
    </source>
</evidence>
<dbReference type="InterPro" id="IPR052639">
    <property type="entry name" value="TRAIP_ubiq-protein_ligase"/>
</dbReference>
<keyword evidence="3" id="KW-1185">Reference proteome</keyword>
<feature type="non-terminal residue" evidence="4">
    <location>
        <position position="1"/>
    </location>
</feature>
<evidence type="ECO:0000313" key="4">
    <source>
        <dbReference type="RefSeq" id="XP_024880378.1"/>
    </source>
</evidence>
<keyword evidence="1" id="KW-0175">Coiled coil</keyword>
<feature type="coiled-coil region" evidence="1">
    <location>
        <begin position="54"/>
        <end position="126"/>
    </location>
</feature>